<dbReference type="NCBIfam" id="TIGR00741">
    <property type="entry name" value="yfiA"/>
    <property type="match status" value="1"/>
</dbReference>
<gene>
    <name evidence="5" type="ordered locus">Sdel_0853</name>
</gene>
<proteinExistence type="predicted"/>
<reference evidence="5 6" key="2">
    <citation type="journal article" date="2010" name="Stand. Genomic Sci.">
        <title>Complete genome sequence of Sulfurospirillum deleyianum type strain (5175).</title>
        <authorList>
            <person name="Sikorski J."/>
            <person name="Lapidus A."/>
            <person name="Copeland A."/>
            <person name="Glavina Del Rio T."/>
            <person name="Nolan M."/>
            <person name="Lucas S."/>
            <person name="Chen F."/>
            <person name="Tice H."/>
            <person name="Cheng J.F."/>
            <person name="Saunders E."/>
            <person name="Bruce D."/>
            <person name="Goodwin L."/>
            <person name="Pitluck S."/>
            <person name="Ovchinnikova G."/>
            <person name="Pati A."/>
            <person name="Ivanova N."/>
            <person name="Mavromatis K."/>
            <person name="Chen A."/>
            <person name="Palaniappan K."/>
            <person name="Chain P."/>
            <person name="Land M."/>
            <person name="Hauser L."/>
            <person name="Chang Y.J."/>
            <person name="Jeffries C.D."/>
            <person name="Brettin T."/>
            <person name="Detter J.C."/>
            <person name="Han C."/>
            <person name="Rohde M."/>
            <person name="Lang E."/>
            <person name="Spring S."/>
            <person name="Goker M."/>
            <person name="Bristow J."/>
            <person name="Eisen J.A."/>
            <person name="Markowitz V."/>
            <person name="Hugenholtz P."/>
            <person name="Kyrpides N.C."/>
            <person name="Klenk H.P."/>
        </authorList>
    </citation>
    <scope>NUCLEOTIDE SEQUENCE [LARGE SCALE GENOMIC DNA]</scope>
    <source>
        <strain evidence="6">ATCC 51133 / DSM 6946 / 5175</strain>
    </source>
</reference>
<feature type="domain" description="Sigma 54 modulation/S30EA ribosomal protein C-terminal" evidence="4">
    <location>
        <begin position="117"/>
        <end position="170"/>
    </location>
</feature>
<keyword evidence="6" id="KW-1185">Reference proteome</keyword>
<dbReference type="GO" id="GO:0043024">
    <property type="term" value="F:ribosomal small subunit binding"/>
    <property type="evidence" value="ECO:0007669"/>
    <property type="project" value="TreeGrafter"/>
</dbReference>
<dbReference type="PANTHER" id="PTHR33231">
    <property type="entry name" value="30S RIBOSOMAL PROTEIN"/>
    <property type="match status" value="1"/>
</dbReference>
<dbReference type="KEGG" id="sdl:Sdel_0853"/>
<organism evidence="5 6">
    <name type="scientific">Sulfurospirillum deleyianum (strain ATCC 51133 / DSM 6946 / 5175)</name>
    <dbReference type="NCBI Taxonomy" id="525898"/>
    <lineage>
        <taxon>Bacteria</taxon>
        <taxon>Pseudomonadati</taxon>
        <taxon>Campylobacterota</taxon>
        <taxon>Epsilonproteobacteria</taxon>
        <taxon>Campylobacterales</taxon>
        <taxon>Sulfurospirillaceae</taxon>
        <taxon>Sulfurospirillum</taxon>
    </lineage>
</organism>
<dbReference type="EMBL" id="CP001816">
    <property type="protein sequence ID" value="ACZ11884.1"/>
    <property type="molecule type" value="Genomic_DNA"/>
</dbReference>
<evidence type="ECO:0000256" key="1">
    <source>
        <dbReference type="ARBA" id="ARBA00022845"/>
    </source>
</evidence>
<evidence type="ECO:0000313" key="6">
    <source>
        <dbReference type="Proteomes" id="UP000002222"/>
    </source>
</evidence>
<dbReference type="eggNOG" id="COG1544">
    <property type="taxonomic scope" value="Bacteria"/>
</dbReference>
<dbReference type="RefSeq" id="WP_012856648.1">
    <property type="nucleotide sequence ID" value="NC_013512.1"/>
</dbReference>
<name>D1B1B4_SULD5</name>
<accession>D1B1B4</accession>
<dbReference type="InterPro" id="IPR050574">
    <property type="entry name" value="HPF/YfiA_ribosome-assoc"/>
</dbReference>
<evidence type="ECO:0000256" key="3">
    <source>
        <dbReference type="ARBA" id="ARBA00041148"/>
    </source>
</evidence>
<dbReference type="OrthoDB" id="9794975at2"/>
<dbReference type="Pfam" id="PF16321">
    <property type="entry name" value="Ribosom_S30AE_C"/>
    <property type="match status" value="1"/>
</dbReference>
<sequence length="171" mass="19664">MNTSIVGKQFDLTEPIKAYIEGAVDALGKYNLDIISVRTVISADEKNGKKGFSVEFAINMAHKNTVVIQQKDKDVYAAVDLAVERAKKVLRRHHDKLNSQKKVEETLEVIENNEGSDDEIVPMRPDYFKPMEVEDAMNELKESDKQFIVFHDMEDKFRVMYKKTDGRFGLY</sequence>
<dbReference type="Gene3D" id="3.30.160.100">
    <property type="entry name" value="Ribosome hibernation promotion factor-like"/>
    <property type="match status" value="1"/>
</dbReference>
<evidence type="ECO:0000313" key="5">
    <source>
        <dbReference type="EMBL" id="ACZ11884.1"/>
    </source>
</evidence>
<comment type="subunit">
    <text evidence="2">Associates exclusively with 100S ribosomes, which are dimers of 70S ribosomes.</text>
</comment>
<dbReference type="AlphaFoldDB" id="D1B1B4"/>
<dbReference type="SUPFAM" id="SSF69754">
    <property type="entry name" value="Ribosome binding protein Y (YfiA homologue)"/>
    <property type="match status" value="1"/>
</dbReference>
<reference evidence="6" key="1">
    <citation type="submission" date="2009-11" db="EMBL/GenBank/DDBJ databases">
        <title>The complete genome of Sulfurospirillum deleyianum DSM 6946.</title>
        <authorList>
            <consortium name="US DOE Joint Genome Institute (JGI-PGF)"/>
            <person name="Lucas S."/>
            <person name="Copeland A."/>
            <person name="Lapidus A."/>
            <person name="Glavina del Rio T."/>
            <person name="Dalin E."/>
            <person name="Tice H."/>
            <person name="Bruce D."/>
            <person name="Goodwin L."/>
            <person name="Pitluck S."/>
            <person name="Kyrpides N."/>
            <person name="Mavromatis K."/>
            <person name="Ivanova N."/>
            <person name="Ovchinnikova G."/>
            <person name="Munk A.C."/>
            <person name="Lu M."/>
            <person name="Brettin T."/>
            <person name="Detter J.C."/>
            <person name="Han C."/>
            <person name="Tapia R."/>
            <person name="Larimer F."/>
            <person name="Land M."/>
            <person name="Hauser L."/>
            <person name="Markowitz V."/>
            <person name="Cheng J.F."/>
            <person name="Hugenholtz P."/>
            <person name="Woyke T."/>
            <person name="Wu D."/>
            <person name="Aumann P."/>
            <person name="Schneider S."/>
            <person name="Lang E."/>
            <person name="Spring S."/>
            <person name="Klenk H.P."/>
            <person name="Eisen J.A."/>
        </authorList>
    </citation>
    <scope>NUCLEOTIDE SEQUENCE [LARGE SCALE GENOMIC DNA]</scope>
    <source>
        <strain evidence="6">ATCC 51133 / DSM 6946 / 5175</strain>
    </source>
</reference>
<keyword evidence="1" id="KW-0810">Translation regulation</keyword>
<dbReference type="Proteomes" id="UP000002222">
    <property type="component" value="Chromosome"/>
</dbReference>
<dbReference type="InterPro" id="IPR038416">
    <property type="entry name" value="Ribosom_S30AE_C_sf"/>
</dbReference>
<evidence type="ECO:0000259" key="4">
    <source>
        <dbReference type="Pfam" id="PF16321"/>
    </source>
</evidence>
<dbReference type="Gene3D" id="3.30.505.50">
    <property type="entry name" value="Sigma 54 modulation/S30EA ribosomal protein, C-terminal domain"/>
    <property type="match status" value="1"/>
</dbReference>
<dbReference type="Pfam" id="PF02482">
    <property type="entry name" value="Ribosomal_S30AE"/>
    <property type="match status" value="1"/>
</dbReference>
<dbReference type="GO" id="GO:0045900">
    <property type="term" value="P:negative regulation of translational elongation"/>
    <property type="evidence" value="ECO:0007669"/>
    <property type="project" value="TreeGrafter"/>
</dbReference>
<dbReference type="CDD" id="cd00552">
    <property type="entry name" value="RaiA"/>
    <property type="match status" value="1"/>
</dbReference>
<dbReference type="PANTHER" id="PTHR33231:SF1">
    <property type="entry name" value="30S RIBOSOMAL PROTEIN"/>
    <property type="match status" value="1"/>
</dbReference>
<dbReference type="InterPro" id="IPR003489">
    <property type="entry name" value="RHF/RaiA"/>
</dbReference>
<dbReference type="HOGENOM" id="CLU_071472_0_3_7"/>
<evidence type="ECO:0000256" key="2">
    <source>
        <dbReference type="ARBA" id="ARBA00038695"/>
    </source>
</evidence>
<dbReference type="InterPro" id="IPR036567">
    <property type="entry name" value="RHF-like"/>
</dbReference>
<dbReference type="InterPro" id="IPR032528">
    <property type="entry name" value="Ribosom_S30AE_C"/>
</dbReference>
<dbReference type="STRING" id="525898.Sdel_0853"/>
<protein>
    <recommendedName>
        <fullName evidence="3">Ribosome hibernation promoting factor</fullName>
    </recommendedName>
</protein>
<dbReference type="GO" id="GO:0022627">
    <property type="term" value="C:cytosolic small ribosomal subunit"/>
    <property type="evidence" value="ECO:0007669"/>
    <property type="project" value="TreeGrafter"/>
</dbReference>